<dbReference type="PANTHER" id="PTHR43201">
    <property type="entry name" value="ACYL-COA SYNTHETASE"/>
    <property type="match status" value="1"/>
</dbReference>
<dbReference type="InterPro" id="IPR042099">
    <property type="entry name" value="ANL_N_sf"/>
</dbReference>
<dbReference type="AlphaFoldDB" id="A0A4R2IWY8"/>
<keyword evidence="6" id="KW-1185">Reference proteome</keyword>
<comment type="caution">
    <text evidence="5">The sequence shown here is derived from an EMBL/GenBank/DDBJ whole genome shotgun (WGS) entry which is preliminary data.</text>
</comment>
<dbReference type="Proteomes" id="UP000295573">
    <property type="component" value="Unassembled WGS sequence"/>
</dbReference>
<accession>A0A4R2IWY8</accession>
<proteinExistence type="inferred from homology"/>
<dbReference type="RefSeq" id="WP_132145553.1">
    <property type="nucleotide sequence ID" value="NZ_SLWR01000002.1"/>
</dbReference>
<dbReference type="PANTHER" id="PTHR43201:SF5">
    <property type="entry name" value="MEDIUM-CHAIN ACYL-COA LIGASE ACSF2, MITOCHONDRIAL"/>
    <property type="match status" value="1"/>
</dbReference>
<evidence type="ECO:0000259" key="3">
    <source>
        <dbReference type="Pfam" id="PF00501"/>
    </source>
</evidence>
<dbReference type="InterPro" id="IPR020845">
    <property type="entry name" value="AMP-binding_CS"/>
</dbReference>
<dbReference type="Pfam" id="PF13193">
    <property type="entry name" value="AMP-binding_C"/>
    <property type="match status" value="1"/>
</dbReference>
<dbReference type="Gene3D" id="3.30.300.30">
    <property type="match status" value="1"/>
</dbReference>
<evidence type="ECO:0000313" key="5">
    <source>
        <dbReference type="EMBL" id="TCO50303.1"/>
    </source>
</evidence>
<dbReference type="OrthoDB" id="9803968at2"/>
<name>A0A4R2IWY8_9ACTN</name>
<dbReference type="Gene3D" id="3.40.50.12780">
    <property type="entry name" value="N-terminal domain of ligase-like"/>
    <property type="match status" value="1"/>
</dbReference>
<dbReference type="GO" id="GO:0031956">
    <property type="term" value="F:medium-chain fatty acid-CoA ligase activity"/>
    <property type="evidence" value="ECO:0007669"/>
    <property type="project" value="TreeGrafter"/>
</dbReference>
<gene>
    <name evidence="5" type="ORF">EV646_102377</name>
</gene>
<evidence type="ECO:0000259" key="4">
    <source>
        <dbReference type="Pfam" id="PF13193"/>
    </source>
</evidence>
<evidence type="ECO:0000256" key="2">
    <source>
        <dbReference type="ARBA" id="ARBA00022598"/>
    </source>
</evidence>
<protein>
    <submittedName>
        <fullName evidence="5">Fatty-acyl-CoA synthase</fullName>
    </submittedName>
</protein>
<dbReference type="Pfam" id="PF00501">
    <property type="entry name" value="AMP-binding"/>
    <property type="match status" value="1"/>
</dbReference>
<dbReference type="GO" id="GO:0006631">
    <property type="term" value="P:fatty acid metabolic process"/>
    <property type="evidence" value="ECO:0007669"/>
    <property type="project" value="TreeGrafter"/>
</dbReference>
<feature type="domain" description="AMP-dependent synthetase/ligase" evidence="3">
    <location>
        <begin position="14"/>
        <end position="356"/>
    </location>
</feature>
<reference evidence="5 6" key="1">
    <citation type="journal article" date="2015" name="Stand. Genomic Sci.">
        <title>Genomic Encyclopedia of Bacterial and Archaeal Type Strains, Phase III: the genomes of soil and plant-associated and newly described type strains.</title>
        <authorList>
            <person name="Whitman W.B."/>
            <person name="Woyke T."/>
            <person name="Klenk H.P."/>
            <person name="Zhou Y."/>
            <person name="Lilburn T.G."/>
            <person name="Beck B.J."/>
            <person name="De Vos P."/>
            <person name="Vandamme P."/>
            <person name="Eisen J.A."/>
            <person name="Garrity G."/>
            <person name="Hugenholtz P."/>
            <person name="Kyrpides N.C."/>
        </authorList>
    </citation>
    <scope>NUCLEOTIDE SEQUENCE [LARGE SCALE GENOMIC DNA]</scope>
    <source>
        <strain evidence="5 6">VKM Ac-2541</strain>
    </source>
</reference>
<dbReference type="EMBL" id="SLWR01000002">
    <property type="protein sequence ID" value="TCO50303.1"/>
    <property type="molecule type" value="Genomic_DNA"/>
</dbReference>
<feature type="domain" description="AMP-binding enzyme C-terminal" evidence="4">
    <location>
        <begin position="401"/>
        <end position="476"/>
    </location>
</feature>
<sequence>MSKGNQGLGTWPRRRARISPDAEALTQGSRRLTYRQLADRVDRWASALQDLGITRGDRVAWLGANDIATFEAFFATGLLGAIFVPLNTRLAAVELRYLLDDCGASILITGAGVDHVVPELGEHVPVSSIELSTSLAEEPDVHLDEPALILYTSGTTGKPKGAVLTHGNLTWNTFNQLVHFDLTESERALCIAPLFHAVGLGQITLPTLLKGGRVEVVTKFDAGTILRLIDDESITSFSCVPTMLQLMTEHPAWAEADLSSLRHVIYGGSTINESVAKEWLNRGVRILQGYGMTEASPGVYMAIHDGAAEHRTSMGVPHFFTDVAHRAEDGQAIGIEYGGPGRELLIRGPHVFAGYWSHPRDDDGWFRTGDVVRTGADGWSYVVDRVKDVIISGGENISPAEVEAVLVDFDGVRSAAVVAAPDDRWGEVGVAFVELHPGVTVDVPALRRHLEANLARFKLPRDIHLVDELPRNATGKVLRARLRDELNREAP</sequence>
<keyword evidence="2" id="KW-0436">Ligase</keyword>
<dbReference type="FunFam" id="3.30.300.30:FF:000008">
    <property type="entry name" value="2,3-dihydroxybenzoate-AMP ligase"/>
    <property type="match status" value="1"/>
</dbReference>
<organism evidence="5 6">
    <name type="scientific">Kribbella antiqua</name>
    <dbReference type="NCBI Taxonomy" id="2512217"/>
    <lineage>
        <taxon>Bacteria</taxon>
        <taxon>Bacillati</taxon>
        <taxon>Actinomycetota</taxon>
        <taxon>Actinomycetes</taxon>
        <taxon>Propionibacteriales</taxon>
        <taxon>Kribbellaceae</taxon>
        <taxon>Kribbella</taxon>
    </lineage>
</organism>
<dbReference type="InterPro" id="IPR000873">
    <property type="entry name" value="AMP-dep_synth/lig_dom"/>
</dbReference>
<dbReference type="PROSITE" id="PS00455">
    <property type="entry name" value="AMP_BINDING"/>
    <property type="match status" value="1"/>
</dbReference>
<evidence type="ECO:0000256" key="1">
    <source>
        <dbReference type="ARBA" id="ARBA00006432"/>
    </source>
</evidence>
<dbReference type="InterPro" id="IPR025110">
    <property type="entry name" value="AMP-bd_C"/>
</dbReference>
<evidence type="ECO:0000313" key="6">
    <source>
        <dbReference type="Proteomes" id="UP000295573"/>
    </source>
</evidence>
<dbReference type="InterPro" id="IPR045851">
    <property type="entry name" value="AMP-bd_C_sf"/>
</dbReference>
<comment type="similarity">
    <text evidence="1">Belongs to the ATP-dependent AMP-binding enzyme family.</text>
</comment>
<dbReference type="CDD" id="cd17631">
    <property type="entry name" value="FACL_FadD13-like"/>
    <property type="match status" value="1"/>
</dbReference>
<dbReference type="SUPFAM" id="SSF56801">
    <property type="entry name" value="Acetyl-CoA synthetase-like"/>
    <property type="match status" value="1"/>
</dbReference>